<reference evidence="2" key="1">
    <citation type="submission" date="2021-07" db="EMBL/GenBank/DDBJ databases">
        <authorList>
            <person name="Catto M.A."/>
            <person name="Jacobson A."/>
            <person name="Kennedy G."/>
            <person name="Labadie P."/>
            <person name="Hunt B.G."/>
            <person name="Srinivasan R."/>
        </authorList>
    </citation>
    <scope>NUCLEOTIDE SEQUENCE</scope>
    <source>
        <strain evidence="2">PL_HMW_Pooled</strain>
        <tissue evidence="2">Head</tissue>
    </source>
</reference>
<accession>A0AAE1HPG5</accession>
<feature type="signal peptide" evidence="1">
    <location>
        <begin position="1"/>
        <end position="50"/>
    </location>
</feature>
<keyword evidence="1" id="KW-0732">Signal</keyword>
<dbReference type="Proteomes" id="UP001219518">
    <property type="component" value="Unassembled WGS sequence"/>
</dbReference>
<dbReference type="InterPro" id="IPR036682">
    <property type="entry name" value="OS_D_A10/PebIII_sf"/>
</dbReference>
<proteinExistence type="predicted"/>
<evidence type="ECO:0000256" key="1">
    <source>
        <dbReference type="SAM" id="SignalP"/>
    </source>
</evidence>
<dbReference type="InterPro" id="IPR005055">
    <property type="entry name" value="A10/PebIII"/>
</dbReference>
<gene>
    <name evidence="2" type="ORF">KUF71_013247</name>
</gene>
<dbReference type="PANTHER" id="PTHR11257:SF12">
    <property type="entry name" value="EJACULATORY BULB-SPECIFIC PROTEIN 3-RELATED"/>
    <property type="match status" value="1"/>
</dbReference>
<dbReference type="SUPFAM" id="SSF100910">
    <property type="entry name" value="Chemosensory protein Csp2"/>
    <property type="match status" value="1"/>
</dbReference>
<dbReference type="Pfam" id="PF03392">
    <property type="entry name" value="OS-D"/>
    <property type="match status" value="1"/>
</dbReference>
<protein>
    <submittedName>
        <fullName evidence="2">Ejaculatory bulb-specific protein 3</fullName>
    </submittedName>
</protein>
<evidence type="ECO:0000313" key="2">
    <source>
        <dbReference type="EMBL" id="KAK3924974.1"/>
    </source>
</evidence>
<keyword evidence="3" id="KW-1185">Reference proteome</keyword>
<feature type="chain" id="PRO_5042117999" evidence="1">
    <location>
        <begin position="51"/>
        <end position="166"/>
    </location>
</feature>
<reference evidence="2" key="2">
    <citation type="journal article" date="2023" name="BMC Genomics">
        <title>Pest status, molecular evolution, and epigenetic factors derived from the genome assembly of Frankliniella fusca, a thysanopteran phytovirus vector.</title>
        <authorList>
            <person name="Catto M.A."/>
            <person name="Labadie P.E."/>
            <person name="Jacobson A.L."/>
            <person name="Kennedy G.G."/>
            <person name="Srinivasan R."/>
            <person name="Hunt B.G."/>
        </authorList>
    </citation>
    <scope>NUCLEOTIDE SEQUENCE</scope>
    <source>
        <strain evidence="2">PL_HMW_Pooled</strain>
    </source>
</reference>
<dbReference type="EMBL" id="JAHWGI010001208">
    <property type="protein sequence ID" value="KAK3924974.1"/>
    <property type="molecule type" value="Genomic_DNA"/>
</dbReference>
<comment type="caution">
    <text evidence="2">The sequence shown here is derived from an EMBL/GenBank/DDBJ whole genome shotgun (WGS) entry which is preliminary data.</text>
</comment>
<sequence>MPRIRLSAHQSFSCLQHLQQQLQSSPITYKMAVCKVLCLALAALVAAAVAQDEAKTYTTKYDNIDLEEILRSERLLKNYFNCLMDAGPCTPDGTELKKTVPDALQNKCAACTPKQQAGTERVISFLVEKYPEQFLKLEKKYDPTGVYRKEYQAEAEKRGLKLPAPL</sequence>
<evidence type="ECO:0000313" key="3">
    <source>
        <dbReference type="Proteomes" id="UP001219518"/>
    </source>
</evidence>
<dbReference type="Gene3D" id="1.10.2080.10">
    <property type="entry name" value="Insect odorant-binding protein A10/Ejaculatory bulb-specific protein 3"/>
    <property type="match status" value="1"/>
</dbReference>
<dbReference type="AlphaFoldDB" id="A0AAE1HPG5"/>
<name>A0AAE1HPG5_9NEOP</name>
<organism evidence="2 3">
    <name type="scientific">Frankliniella fusca</name>
    <dbReference type="NCBI Taxonomy" id="407009"/>
    <lineage>
        <taxon>Eukaryota</taxon>
        <taxon>Metazoa</taxon>
        <taxon>Ecdysozoa</taxon>
        <taxon>Arthropoda</taxon>
        <taxon>Hexapoda</taxon>
        <taxon>Insecta</taxon>
        <taxon>Pterygota</taxon>
        <taxon>Neoptera</taxon>
        <taxon>Paraneoptera</taxon>
        <taxon>Thysanoptera</taxon>
        <taxon>Terebrantia</taxon>
        <taxon>Thripoidea</taxon>
        <taxon>Thripidae</taxon>
        <taxon>Frankliniella</taxon>
    </lineage>
</organism>
<dbReference type="PANTHER" id="PTHR11257">
    <property type="entry name" value="CHEMOSENSORY PROTEIN-RELATED"/>
    <property type="match status" value="1"/>
</dbReference>